<dbReference type="InterPro" id="IPR029148">
    <property type="entry name" value="FACT-SPT16_Nlobe"/>
</dbReference>
<feature type="domain" description="FACT complex subunit SPT16 middle" evidence="13">
    <location>
        <begin position="400"/>
        <end position="531"/>
    </location>
</feature>
<dbReference type="Proteomes" id="UP000034350">
    <property type="component" value="Unassembled WGS sequence"/>
</dbReference>
<evidence type="ECO:0000256" key="4">
    <source>
        <dbReference type="ARBA" id="ARBA00022763"/>
    </source>
</evidence>
<evidence type="ECO:0000259" key="13">
    <source>
        <dbReference type="SMART" id="SM01286"/>
    </source>
</evidence>
<dbReference type="Pfam" id="PF08512">
    <property type="entry name" value="Rttp106-like_middle"/>
    <property type="match status" value="1"/>
</dbReference>
<dbReference type="InterPro" id="IPR040258">
    <property type="entry name" value="Spt16"/>
</dbReference>
<evidence type="ECO:0000256" key="1">
    <source>
        <dbReference type="ARBA" id="ARBA00010779"/>
    </source>
</evidence>
<evidence type="ECO:0000256" key="11">
    <source>
        <dbReference type="SAM" id="MobiDB-lite"/>
    </source>
</evidence>
<reference evidence="15 16" key="1">
    <citation type="journal article" date="2015" name="Environ. Microbiol.">
        <title>Genome analyses suggest the presence of polyploidy and recent human-driven expansions in eight global populations of the honeybee pathogen Nosema ceranae.</title>
        <authorList>
            <person name="Pelin A."/>
            <person name="Selman M."/>
            <person name="Aris-Brosou S."/>
            <person name="Farinelli L."/>
            <person name="Corradi N."/>
        </authorList>
    </citation>
    <scope>NUCLEOTIDE SEQUENCE [LARGE SCALE GENOMIC DNA]</scope>
    <source>
        <strain evidence="15 16">PA08 1199</strain>
    </source>
</reference>
<keyword evidence="6" id="KW-0175">Coiled coil</keyword>
<evidence type="ECO:0000256" key="9">
    <source>
        <dbReference type="ARBA" id="ARBA00023242"/>
    </source>
</evidence>
<dbReference type="RefSeq" id="XP_024331174.1">
    <property type="nucleotide sequence ID" value="XM_024474559.1"/>
</dbReference>
<feature type="compositionally biased region" description="Acidic residues" evidence="11">
    <location>
        <begin position="761"/>
        <end position="788"/>
    </location>
</feature>
<dbReference type="GO" id="GO:0035101">
    <property type="term" value="C:FACT complex"/>
    <property type="evidence" value="ECO:0007669"/>
    <property type="project" value="UniProtKB-UniRule"/>
</dbReference>
<keyword evidence="7 10" id="KW-0804">Transcription</keyword>
<evidence type="ECO:0000259" key="12">
    <source>
        <dbReference type="SMART" id="SM01285"/>
    </source>
</evidence>
<dbReference type="Gene3D" id="2.30.29.150">
    <property type="match status" value="1"/>
</dbReference>
<dbReference type="EMBL" id="JPQZ01000021">
    <property type="protein sequence ID" value="KKO75432.1"/>
    <property type="molecule type" value="Genomic_DNA"/>
</dbReference>
<keyword evidence="5 10" id="KW-0805">Transcription regulation</keyword>
<keyword evidence="8 10" id="KW-0234">DNA repair</keyword>
<dbReference type="FunFam" id="2.30.29.30:FF:000017">
    <property type="entry name" value="FACT complex subunit SPT16"/>
    <property type="match status" value="1"/>
</dbReference>
<dbReference type="VEuPathDB" id="MicrosporidiaDB:G9O61_00g014900"/>
<dbReference type="InterPro" id="IPR013953">
    <property type="entry name" value="FACT_SPT16_M"/>
</dbReference>
<comment type="caution">
    <text evidence="15">The sequence shown here is derived from an EMBL/GenBank/DDBJ whole genome shotgun (WGS) entry which is preliminary data.</text>
</comment>
<dbReference type="OMA" id="AYSVMKN"/>
<evidence type="ECO:0000256" key="5">
    <source>
        <dbReference type="ARBA" id="ARBA00023015"/>
    </source>
</evidence>
<dbReference type="SMART" id="SM01286">
    <property type="entry name" value="SPT16"/>
    <property type="match status" value="1"/>
</dbReference>
<dbReference type="GO" id="GO:0006281">
    <property type="term" value="P:DNA repair"/>
    <property type="evidence" value="ECO:0007669"/>
    <property type="project" value="UniProtKB-UniRule"/>
</dbReference>
<evidence type="ECO:0000256" key="3">
    <source>
        <dbReference type="ARBA" id="ARBA00022705"/>
    </source>
</evidence>
<name>A0A0F9YSA4_9MICR</name>
<dbReference type="GO" id="GO:0006368">
    <property type="term" value="P:transcription elongation by RNA polymerase II"/>
    <property type="evidence" value="ECO:0007669"/>
    <property type="project" value="TreeGrafter"/>
</dbReference>
<dbReference type="InterPro" id="IPR036005">
    <property type="entry name" value="Creatinase/aminopeptidase-like"/>
</dbReference>
<comment type="function">
    <text evidence="10">Component of the FACT complex, a general chromatin factor that acts to reorganize nucleosomes. The FACT complex is involved in multiple processes that require DNA as a template such as mRNA elongation, DNA replication and DNA repair. During transcription elongation the FACT complex acts as a histone chaperone that both destabilizes and restores nucleosomal structure. It facilitates the passage of RNA polymerase II and transcription by promoting the dissociation of one histone H2A-H2B dimer from the nucleosome, then subsequently promotes the reestablishment of the nucleosome following the passage of RNA polymerase II.</text>
</comment>
<organism evidence="15 16">
    <name type="scientific">Vairimorpha ceranae</name>
    <dbReference type="NCBI Taxonomy" id="40302"/>
    <lineage>
        <taxon>Eukaryota</taxon>
        <taxon>Fungi</taxon>
        <taxon>Fungi incertae sedis</taxon>
        <taxon>Microsporidia</taxon>
        <taxon>Nosematidae</taxon>
        <taxon>Vairimorpha</taxon>
    </lineage>
</organism>
<feature type="domain" description="FACT complex subunit SPT16 N-terminal lobe" evidence="12">
    <location>
        <begin position="6"/>
        <end position="137"/>
    </location>
</feature>
<evidence type="ECO:0000256" key="10">
    <source>
        <dbReference type="RuleBase" id="RU367052"/>
    </source>
</evidence>
<comment type="subunit">
    <text evidence="10">Component of the FACT complex.</text>
</comment>
<dbReference type="SMART" id="SM01287">
    <property type="entry name" value="Rtt106"/>
    <property type="match status" value="1"/>
</dbReference>
<dbReference type="VEuPathDB" id="MicrosporidiaDB:AAJ76_2100013017"/>
<dbReference type="OrthoDB" id="10251642at2759"/>
<accession>A0A0F9YSA4</accession>
<feature type="region of interest" description="Disordered" evidence="11">
    <location>
        <begin position="761"/>
        <end position="828"/>
    </location>
</feature>
<dbReference type="InterPro" id="IPR056595">
    <property type="entry name" value="Fact-SPT16_PH"/>
</dbReference>
<dbReference type="Pfam" id="PF08644">
    <property type="entry name" value="SPT16"/>
    <property type="match status" value="1"/>
</dbReference>
<dbReference type="InterPro" id="IPR011993">
    <property type="entry name" value="PH-like_dom_sf"/>
</dbReference>
<dbReference type="Gene3D" id="3.40.350.10">
    <property type="entry name" value="Creatinase/prolidase N-terminal domain"/>
    <property type="match status" value="1"/>
</dbReference>
<dbReference type="GO" id="GO:0006260">
    <property type="term" value="P:DNA replication"/>
    <property type="evidence" value="ECO:0007669"/>
    <property type="project" value="UniProtKB-KW"/>
</dbReference>
<protein>
    <recommendedName>
        <fullName evidence="10">FACT complex subunit</fullName>
    </recommendedName>
</protein>
<dbReference type="AlphaFoldDB" id="A0A0F9YSA4"/>
<evidence type="ECO:0000256" key="8">
    <source>
        <dbReference type="ARBA" id="ARBA00023204"/>
    </source>
</evidence>
<keyword evidence="4 10" id="KW-0227">DNA damage</keyword>
<keyword evidence="2 10" id="KW-0158">Chromosome</keyword>
<dbReference type="SUPFAM" id="SSF55920">
    <property type="entry name" value="Creatinase/aminopeptidase"/>
    <property type="match status" value="1"/>
</dbReference>
<evidence type="ECO:0000256" key="6">
    <source>
        <dbReference type="ARBA" id="ARBA00023054"/>
    </source>
</evidence>
<keyword evidence="9 10" id="KW-0539">Nucleus</keyword>
<dbReference type="PANTHER" id="PTHR13980">
    <property type="entry name" value="CDC68 RELATED"/>
    <property type="match status" value="1"/>
</dbReference>
<dbReference type="GO" id="GO:0031491">
    <property type="term" value="F:nucleosome binding"/>
    <property type="evidence" value="ECO:0007669"/>
    <property type="project" value="TreeGrafter"/>
</dbReference>
<evidence type="ECO:0000313" key="16">
    <source>
        <dbReference type="Proteomes" id="UP000034350"/>
    </source>
</evidence>
<dbReference type="VEuPathDB" id="MicrosporidiaDB:NCER_100636"/>
<gene>
    <name evidence="15" type="ORF">AAJ76_2100013017</name>
</gene>
<dbReference type="Gene3D" id="2.30.29.30">
    <property type="entry name" value="Pleckstrin-homology domain (PH domain)/Phosphotyrosine-binding domain (PTB)"/>
    <property type="match status" value="1"/>
</dbReference>
<sequence>MTEIKIDSLKFSRRVQKIRKLLPHPLLIILGSRLDLEQANLNSALSTYLIGYEFPNTLILIDSVCKIYSHKKRLDLLRNLENVKTIVIEKDLSNLQFVIESLSTVQNLCVVDQNKTEGILSKTIYNNLMCADVSREIQRMFLYKDEDELINCKKAGIVIEHVIKHCTELIKDNALEEDKLEEIFDMPIDGIDNENIEHSFQPEISNYSFRIGIRYNGYCAEGGRTVYSDLNVFYNAQKFILGLIRPGDNSKIVHEKVSEYLKKNDFVIDDNFLYTTGLLNEEVNFKNEFRILNGLVFVLKLTNGSSILSNTFYLDEVPIFLTPNDKFEDFLDNRPRFRDKSREFELDLRRKEHQKELLENLIDERLNYHKNKNNVSETDEIIKTTRPYEKESLIPRKGKIFVDSKNYALCIPVSSFILPIHICNIKNVVLVDETMLKFNFEFLNNKNTKFLSSIKSINIVDKGGRQIYDEIQELKARYSVSSDKDIVAQDKLIEKSNKIGLVDIFMRTDIKTAVKKRKTSTLELHENGFRFVEDKLDILFGNIKYIFFIKGDVQNKTILHFHLQNPIIVNLKKTKNVQIYQEASSNLTVNTHKRGDEHMEYIIEKEELDKQKRLNYMFETFVSKIESETSLKVQRPREGFTGVPFKESVFIQKTHECLVALHEQPFFVLSLDDIEVVNFERVVYNVKTYDVVFILKDYSISKILSIESSYMSKFKDYLDSNNIVYMETIFNIQWKNVLKKIQEDPIAFYASGGWTELLVEDNESEEAVSEEEEEEPESSSDHESEEDSGFSTVSSSFTEEEDSSYSEEEEESDEDTESSNDRRKKRRR</sequence>
<keyword evidence="16" id="KW-1185">Reference proteome</keyword>
<proteinExistence type="inferred from homology"/>
<feature type="compositionally biased region" description="Acidic residues" evidence="11">
    <location>
        <begin position="798"/>
        <end position="818"/>
    </location>
</feature>
<dbReference type="InterPro" id="IPR029149">
    <property type="entry name" value="Creatin/AminoP/Spt16_N"/>
</dbReference>
<dbReference type="GeneID" id="36319483"/>
<evidence type="ECO:0000256" key="7">
    <source>
        <dbReference type="ARBA" id="ARBA00023163"/>
    </source>
</evidence>
<comment type="similarity">
    <text evidence="1 10">Belongs to the peptidase M24 family. SPT16 subfamily.</text>
</comment>
<dbReference type="Gene3D" id="2.30.29.210">
    <property type="entry name" value="FACT complex subunit Spt16p/Cdc68p"/>
    <property type="match status" value="1"/>
</dbReference>
<dbReference type="InterPro" id="IPR013719">
    <property type="entry name" value="RTT106/SPT16-like_middle_dom"/>
</dbReference>
<dbReference type="SMART" id="SM01285">
    <property type="entry name" value="FACT-Spt16_Nlob"/>
    <property type="match status" value="1"/>
</dbReference>
<dbReference type="PANTHER" id="PTHR13980:SF15">
    <property type="entry name" value="FACT COMPLEX SUBUNIT SPT16"/>
    <property type="match status" value="1"/>
</dbReference>
<dbReference type="Pfam" id="PF24824">
    <property type="entry name" value="PH_SPT16"/>
    <property type="match status" value="1"/>
</dbReference>
<comment type="subcellular location">
    <subcellularLocation>
        <location evidence="10">Nucleus</location>
    </subcellularLocation>
    <subcellularLocation>
        <location evidence="10">Chromosome</location>
    </subcellularLocation>
</comment>
<keyword evidence="3 10" id="KW-0235">DNA replication</keyword>
<evidence type="ECO:0000256" key="2">
    <source>
        <dbReference type="ARBA" id="ARBA00022454"/>
    </source>
</evidence>
<feature type="domain" description="Histone chaperone RTT106/FACT complex subunit SPT16-like middle" evidence="14">
    <location>
        <begin position="640"/>
        <end position="728"/>
    </location>
</feature>
<evidence type="ECO:0000313" key="15">
    <source>
        <dbReference type="EMBL" id="KKO75432.1"/>
    </source>
</evidence>
<evidence type="ECO:0000259" key="14">
    <source>
        <dbReference type="SMART" id="SM01287"/>
    </source>
</evidence>